<evidence type="ECO:0000313" key="5">
    <source>
        <dbReference type="EMBL" id="ACY96068.1"/>
    </source>
</evidence>
<reference evidence="5 6" key="1">
    <citation type="journal article" date="2011" name="Stand. Genomic Sci.">
        <title>Complete genome sequence of Thermomonospora curvata type strain (B9).</title>
        <authorList>
            <person name="Chertkov O."/>
            <person name="Sikorski J."/>
            <person name="Nolan M."/>
            <person name="Lapidus A."/>
            <person name="Lucas S."/>
            <person name="Del Rio T.G."/>
            <person name="Tice H."/>
            <person name="Cheng J.F."/>
            <person name="Goodwin L."/>
            <person name="Pitluck S."/>
            <person name="Liolios K."/>
            <person name="Ivanova N."/>
            <person name="Mavromatis K."/>
            <person name="Mikhailova N."/>
            <person name="Ovchinnikova G."/>
            <person name="Pati A."/>
            <person name="Chen A."/>
            <person name="Palaniappan K."/>
            <person name="Djao O.D."/>
            <person name="Land M."/>
            <person name="Hauser L."/>
            <person name="Chang Y.J."/>
            <person name="Jeffries C.D."/>
            <person name="Brettin T."/>
            <person name="Han C."/>
            <person name="Detter J.C."/>
            <person name="Rohde M."/>
            <person name="Goker M."/>
            <person name="Woyke T."/>
            <person name="Bristow J."/>
            <person name="Eisen J.A."/>
            <person name="Markowitz V."/>
            <person name="Hugenholtz P."/>
            <person name="Klenk H.P."/>
            <person name="Kyrpides N.C."/>
        </authorList>
    </citation>
    <scope>NUCLEOTIDE SEQUENCE [LARGE SCALE GENOMIC DNA]</scope>
    <source>
        <strain evidence="6">ATCC 19995 / DSM 43183 / JCM 3096 / KCTC 9072 / NBRC 15933 / NCIMB 10081 / Henssen B9</strain>
    </source>
</reference>
<keyword evidence="2" id="KW-0288">FMN</keyword>
<dbReference type="EMBL" id="CP001738">
    <property type="protein sequence ID" value="ACY96068.1"/>
    <property type="molecule type" value="Genomic_DNA"/>
</dbReference>
<keyword evidence="3" id="KW-0560">Oxidoreductase</keyword>
<accession>D1A3E3</accession>
<sequence>MSSLVTLVGNPRAASRTHRAATAAAGAIADRIGWDGPREVIDLSALAAQLYASDPTADLDAALKTVADAHVLVVASPTYKGTYTGLLKSFLDLLPSGALAGTTALPLLVMGAPQHALAVEVHLRPLLVELGAHVPTPGLALLESQLPELEKVLGEWAERTAPQIPREAAS</sequence>
<dbReference type="eggNOG" id="COG0431">
    <property type="taxonomic scope" value="Bacteria"/>
</dbReference>
<proteinExistence type="predicted"/>
<evidence type="ECO:0000256" key="3">
    <source>
        <dbReference type="ARBA" id="ARBA00023002"/>
    </source>
</evidence>
<name>D1A3E3_THECD</name>
<dbReference type="Gene3D" id="3.40.50.360">
    <property type="match status" value="1"/>
</dbReference>
<feature type="domain" description="NADPH-dependent FMN reductase-like" evidence="4">
    <location>
        <begin position="4"/>
        <end position="140"/>
    </location>
</feature>
<evidence type="ECO:0000256" key="2">
    <source>
        <dbReference type="ARBA" id="ARBA00022643"/>
    </source>
</evidence>
<dbReference type="AlphaFoldDB" id="D1A3E3"/>
<dbReference type="HOGENOM" id="CLU_055322_3_2_11"/>
<evidence type="ECO:0000313" key="6">
    <source>
        <dbReference type="Proteomes" id="UP000001918"/>
    </source>
</evidence>
<dbReference type="PANTHER" id="PTHR43408">
    <property type="entry name" value="FMN REDUCTASE (NADPH)"/>
    <property type="match status" value="1"/>
</dbReference>
<dbReference type="Proteomes" id="UP000001918">
    <property type="component" value="Chromosome"/>
</dbReference>
<dbReference type="PANTHER" id="PTHR43408:SF1">
    <property type="entry name" value="FMN REDUCTASE (NADPH)"/>
    <property type="match status" value="1"/>
</dbReference>
<keyword evidence="1" id="KW-0285">Flavoprotein</keyword>
<dbReference type="SUPFAM" id="SSF52218">
    <property type="entry name" value="Flavoproteins"/>
    <property type="match status" value="1"/>
</dbReference>
<dbReference type="STRING" id="471852.Tcur_0471"/>
<dbReference type="GO" id="GO:0016491">
    <property type="term" value="F:oxidoreductase activity"/>
    <property type="evidence" value="ECO:0007669"/>
    <property type="project" value="UniProtKB-KW"/>
</dbReference>
<dbReference type="KEGG" id="tcu:Tcur_0471"/>
<keyword evidence="6" id="KW-1185">Reference proteome</keyword>
<gene>
    <name evidence="5" type="ordered locus">Tcur_0471</name>
</gene>
<dbReference type="RefSeq" id="WP_012850852.1">
    <property type="nucleotide sequence ID" value="NC_013510.1"/>
</dbReference>
<dbReference type="Pfam" id="PF03358">
    <property type="entry name" value="FMN_red"/>
    <property type="match status" value="1"/>
</dbReference>
<dbReference type="InterPro" id="IPR029039">
    <property type="entry name" value="Flavoprotein-like_sf"/>
</dbReference>
<evidence type="ECO:0000256" key="1">
    <source>
        <dbReference type="ARBA" id="ARBA00022630"/>
    </source>
</evidence>
<protein>
    <submittedName>
        <fullName evidence="5">NADPH-dependent FMN reductase</fullName>
    </submittedName>
</protein>
<dbReference type="InterPro" id="IPR051814">
    <property type="entry name" value="NAD(P)H-dep_FMN_reductase"/>
</dbReference>
<dbReference type="OrthoDB" id="1643408at2"/>
<organism evidence="5 6">
    <name type="scientific">Thermomonospora curvata (strain ATCC 19995 / DSM 43183 / JCM 3096 / KCTC 9072 / NBRC 15933 / NCIMB 10081 / Henssen B9)</name>
    <dbReference type="NCBI Taxonomy" id="471852"/>
    <lineage>
        <taxon>Bacteria</taxon>
        <taxon>Bacillati</taxon>
        <taxon>Actinomycetota</taxon>
        <taxon>Actinomycetes</taxon>
        <taxon>Streptosporangiales</taxon>
        <taxon>Thermomonosporaceae</taxon>
        <taxon>Thermomonospora</taxon>
    </lineage>
</organism>
<evidence type="ECO:0000259" key="4">
    <source>
        <dbReference type="Pfam" id="PF03358"/>
    </source>
</evidence>
<dbReference type="InterPro" id="IPR005025">
    <property type="entry name" value="FMN_Rdtase-like_dom"/>
</dbReference>